<evidence type="ECO:0000313" key="1">
    <source>
        <dbReference type="EMBL" id="MUM77390.1"/>
    </source>
</evidence>
<proteinExistence type="predicted"/>
<name>A0A7K1KMW4_9BACT</name>
<evidence type="ECO:0000313" key="2">
    <source>
        <dbReference type="Proteomes" id="UP000461162"/>
    </source>
</evidence>
<comment type="caution">
    <text evidence="1">The sequence shown here is derived from an EMBL/GenBank/DDBJ whole genome shotgun (WGS) entry which is preliminary data.</text>
</comment>
<reference evidence="1 2" key="1">
    <citation type="submission" date="2019-11" db="EMBL/GenBank/DDBJ databases">
        <title>Pseudodesulfovibrio alkaliphilus, sp. nov., an alkaliphilic sulfate-reducing bacteria from mud volcano of Taman peninsula, Russia.</title>
        <authorList>
            <person name="Frolova A."/>
            <person name="Merkel A.Y."/>
            <person name="Slobodkin A.I."/>
        </authorList>
    </citation>
    <scope>NUCLEOTIDE SEQUENCE [LARGE SCALE GENOMIC DNA]</scope>
    <source>
        <strain evidence="1 2">F-1</strain>
    </source>
</reference>
<sequence>MKGVGIDGCRGGWLAFWTGDGAVWECALYPDMASIWADHSDADALFADIPIGLPGHGSRLADTLARRMLGPRGASVFNAPVRTAAWAMADKDKSSAKGRARAKEINRELSGKSLSEQSLNLIPKILEVDSFLAATPEARGKVFEAHPEVCFVLAGKAPMAYPKRTAKGLARRLEIVQRWIPEARAMLCALDGRHPAGAAKGDDALDAAILAVSAHACLGVAGPRPASLPDPPERDETGLPMAIWYHDFN</sequence>
<dbReference type="RefSeq" id="WP_155933469.1">
    <property type="nucleotide sequence ID" value="NZ_WODC01000003.1"/>
</dbReference>
<gene>
    <name evidence="1" type="ORF">GKC30_07075</name>
</gene>
<dbReference type="EMBL" id="WODC01000003">
    <property type="protein sequence ID" value="MUM77390.1"/>
    <property type="molecule type" value="Genomic_DNA"/>
</dbReference>
<dbReference type="InterPro" id="IPR007362">
    <property type="entry name" value="DUF429"/>
</dbReference>
<dbReference type="Proteomes" id="UP000461162">
    <property type="component" value="Unassembled WGS sequence"/>
</dbReference>
<accession>A0A7K1KMW4</accession>
<protein>
    <submittedName>
        <fullName evidence="1">DUF429 domain-containing protein</fullName>
    </submittedName>
</protein>
<organism evidence="1 2">
    <name type="scientific">Pseudodesulfovibrio alkaliphilus</name>
    <dbReference type="NCBI Taxonomy" id="2661613"/>
    <lineage>
        <taxon>Bacteria</taxon>
        <taxon>Pseudomonadati</taxon>
        <taxon>Thermodesulfobacteriota</taxon>
        <taxon>Desulfovibrionia</taxon>
        <taxon>Desulfovibrionales</taxon>
        <taxon>Desulfovibrionaceae</taxon>
    </lineage>
</organism>
<keyword evidence="2" id="KW-1185">Reference proteome</keyword>
<dbReference type="AlphaFoldDB" id="A0A7K1KMW4"/>
<dbReference type="Pfam" id="PF04250">
    <property type="entry name" value="DUF429"/>
    <property type="match status" value="1"/>
</dbReference>